<gene>
    <name evidence="8" type="ORF">Poli38472_002582</name>
</gene>
<keyword evidence="5" id="KW-0175">Coiled coil</keyword>
<feature type="chain" id="PRO_5035439715" description="Coiled-coil domain-containing protein 47" evidence="7">
    <location>
        <begin position="23"/>
        <end position="364"/>
    </location>
</feature>
<feature type="coiled-coil region" evidence="5">
    <location>
        <begin position="305"/>
        <end position="353"/>
    </location>
</feature>
<sequence>MRLALIIVYAVLALACAQLAVAQEADEFDGVEPQTVTIPEVVEPTPSLFPEDNYYLEMGSWAIAILYVINYFIGRSSNRNVADKWLEEAEPELVKEFAYTGASAKSPVGLLEESKNNFKYYCTGRRFCSRLVVDIQTAARHDLFSRFFPGSDILTLDVGLNAADVDPFVLAISKKIQFNALTKEFPELISMAKRLPSNALPDSFCVACDNMETHNVALTKQLQNYLKELEPFLESIVITDVNTLPIIGLPQAEKHVLRVRFKMTNGSKKLDGAAAISLLAYLIDAIGSTIKVSRDVKFSAQKRRAKLAQEQAAAVEDKEEKMRRLLEAKEKKRQQYENLSYEEQQKLDQLQQKKQFRKRLNRKK</sequence>
<keyword evidence="2 6" id="KW-0812">Transmembrane</keyword>
<evidence type="ECO:0000256" key="7">
    <source>
        <dbReference type="SAM" id="SignalP"/>
    </source>
</evidence>
<proteinExistence type="predicted"/>
<name>A0A8K1CJ11_PYTOL</name>
<evidence type="ECO:0000256" key="6">
    <source>
        <dbReference type="SAM" id="Phobius"/>
    </source>
</evidence>
<dbReference type="InterPro" id="IPR012879">
    <property type="entry name" value="CCDC47"/>
</dbReference>
<dbReference type="GO" id="GO:0032469">
    <property type="term" value="P:endoplasmic reticulum calcium ion homeostasis"/>
    <property type="evidence" value="ECO:0007669"/>
    <property type="project" value="InterPro"/>
</dbReference>
<comment type="caution">
    <text evidence="8">The sequence shown here is derived from an EMBL/GenBank/DDBJ whole genome shotgun (WGS) entry which is preliminary data.</text>
</comment>
<evidence type="ECO:0008006" key="10">
    <source>
        <dbReference type="Google" id="ProtNLM"/>
    </source>
</evidence>
<dbReference type="PANTHER" id="PTHR12883">
    <property type="entry name" value="ADIPOCYTE-SPECIFIC PROTEIN 4-RELATED"/>
    <property type="match status" value="1"/>
</dbReference>
<dbReference type="Pfam" id="PF07946">
    <property type="entry name" value="CCDC47"/>
    <property type="match status" value="1"/>
</dbReference>
<dbReference type="PROSITE" id="PS51257">
    <property type="entry name" value="PROKAR_LIPOPROTEIN"/>
    <property type="match status" value="1"/>
</dbReference>
<dbReference type="Proteomes" id="UP000794436">
    <property type="component" value="Unassembled WGS sequence"/>
</dbReference>
<reference evidence="8" key="1">
    <citation type="submission" date="2019-03" db="EMBL/GenBank/DDBJ databases">
        <title>Long read genome sequence of the mycoparasitic Pythium oligandrum ATCC 38472 isolated from sugarbeet rhizosphere.</title>
        <authorList>
            <person name="Gaulin E."/>
        </authorList>
    </citation>
    <scope>NUCLEOTIDE SEQUENCE</scope>
    <source>
        <strain evidence="8">ATCC 38472_TT</strain>
    </source>
</reference>
<evidence type="ECO:0000256" key="4">
    <source>
        <dbReference type="ARBA" id="ARBA00023136"/>
    </source>
</evidence>
<feature type="transmembrane region" description="Helical" evidence="6">
    <location>
        <begin position="54"/>
        <end position="73"/>
    </location>
</feature>
<keyword evidence="3 6" id="KW-1133">Transmembrane helix</keyword>
<dbReference type="OrthoDB" id="10039147at2759"/>
<dbReference type="EMBL" id="SPLM01000072">
    <property type="protein sequence ID" value="TMW63641.1"/>
    <property type="molecule type" value="Genomic_DNA"/>
</dbReference>
<keyword evidence="4 6" id="KW-0472">Membrane</keyword>
<evidence type="ECO:0000256" key="5">
    <source>
        <dbReference type="SAM" id="Coils"/>
    </source>
</evidence>
<dbReference type="GO" id="GO:0005783">
    <property type="term" value="C:endoplasmic reticulum"/>
    <property type="evidence" value="ECO:0007669"/>
    <property type="project" value="InterPro"/>
</dbReference>
<feature type="signal peptide" evidence="7">
    <location>
        <begin position="1"/>
        <end position="22"/>
    </location>
</feature>
<evidence type="ECO:0000256" key="1">
    <source>
        <dbReference type="ARBA" id="ARBA00004167"/>
    </source>
</evidence>
<dbReference type="GO" id="GO:0005509">
    <property type="term" value="F:calcium ion binding"/>
    <property type="evidence" value="ECO:0007669"/>
    <property type="project" value="InterPro"/>
</dbReference>
<accession>A0A8K1CJ11</accession>
<evidence type="ECO:0000313" key="8">
    <source>
        <dbReference type="EMBL" id="TMW63641.1"/>
    </source>
</evidence>
<keyword evidence="7" id="KW-0732">Signal</keyword>
<organism evidence="8 9">
    <name type="scientific">Pythium oligandrum</name>
    <name type="common">Mycoparasitic fungus</name>
    <dbReference type="NCBI Taxonomy" id="41045"/>
    <lineage>
        <taxon>Eukaryota</taxon>
        <taxon>Sar</taxon>
        <taxon>Stramenopiles</taxon>
        <taxon>Oomycota</taxon>
        <taxon>Peronosporomycetes</taxon>
        <taxon>Pythiales</taxon>
        <taxon>Pythiaceae</taxon>
        <taxon>Pythium</taxon>
    </lineage>
</organism>
<keyword evidence="9" id="KW-1185">Reference proteome</keyword>
<evidence type="ECO:0000313" key="9">
    <source>
        <dbReference type="Proteomes" id="UP000794436"/>
    </source>
</evidence>
<comment type="subcellular location">
    <subcellularLocation>
        <location evidence="1">Membrane</location>
        <topology evidence="1">Single-pass membrane protein</topology>
    </subcellularLocation>
</comment>
<protein>
    <recommendedName>
        <fullName evidence="10">Coiled-coil domain-containing protein 47</fullName>
    </recommendedName>
</protein>
<evidence type="ECO:0000256" key="3">
    <source>
        <dbReference type="ARBA" id="ARBA00022989"/>
    </source>
</evidence>
<dbReference type="GO" id="GO:0016020">
    <property type="term" value="C:membrane"/>
    <property type="evidence" value="ECO:0007669"/>
    <property type="project" value="UniProtKB-SubCell"/>
</dbReference>
<dbReference type="PANTHER" id="PTHR12883:SF0">
    <property type="entry name" value="PAT COMPLEX SUBUNIT CCDC47"/>
    <property type="match status" value="1"/>
</dbReference>
<evidence type="ECO:0000256" key="2">
    <source>
        <dbReference type="ARBA" id="ARBA00022692"/>
    </source>
</evidence>
<dbReference type="AlphaFoldDB" id="A0A8K1CJ11"/>